<dbReference type="PRINTS" id="PR00722">
    <property type="entry name" value="CHYMOTRYPSIN"/>
</dbReference>
<sequence length="322" mass="34720">MPRSPALCPQARAYGGGRGRSGRACPATGAPPPYDHRPSPIGSGVAPDSVHRTVDDSFGEWWMTGKPRRAMTAVLAAFALVLGVSAAARGIVNGDRVTSPATYPWMAQIQILRDGRLQGACTGTLVSGSWVLTAGHCVDSRDIMVVLGTTALRTRTDRSLRVVRVVRHPRYATGGRLRYDAALLRLERPVSFGRTVAPLALPPSSRLTSYPGPLVVAGWGHTREDGPASDTLLKTEQAESGRCFRQGLQREVHLCTLIRNHRATCYGDSGAPLTHRNGRGGFTLVGIASGMVGDHPCGAEGQENYFARVTALVDWIRRWIRH</sequence>
<accession>A0A5Q0L620</accession>
<evidence type="ECO:0000256" key="1">
    <source>
        <dbReference type="ARBA" id="ARBA00023157"/>
    </source>
</evidence>
<dbReference type="InterPro" id="IPR018114">
    <property type="entry name" value="TRYPSIN_HIS"/>
</dbReference>
<reference evidence="4 5" key="1">
    <citation type="submission" date="2019-10" db="EMBL/GenBank/DDBJ databases">
        <title>A novel species.</title>
        <authorList>
            <person name="Gao J."/>
        </authorList>
    </citation>
    <scope>NUCLEOTIDE SEQUENCE [LARGE SCALE GENOMIC DNA]</scope>
    <source>
        <strain evidence="4 5">QMT-28</strain>
    </source>
</reference>
<dbReference type="PROSITE" id="PS00134">
    <property type="entry name" value="TRYPSIN_HIS"/>
    <property type="match status" value="1"/>
</dbReference>
<dbReference type="GO" id="GO:0006508">
    <property type="term" value="P:proteolysis"/>
    <property type="evidence" value="ECO:0007669"/>
    <property type="project" value="InterPro"/>
</dbReference>
<dbReference type="PANTHER" id="PTHR24256">
    <property type="entry name" value="TRYPTASE-RELATED"/>
    <property type="match status" value="1"/>
</dbReference>
<keyword evidence="1" id="KW-1015">Disulfide bond</keyword>
<dbReference type="InterPro" id="IPR043504">
    <property type="entry name" value="Peptidase_S1_PA_chymotrypsin"/>
</dbReference>
<dbReference type="Pfam" id="PF00089">
    <property type="entry name" value="Trypsin"/>
    <property type="match status" value="1"/>
</dbReference>
<dbReference type="Proteomes" id="UP000326179">
    <property type="component" value="Chromosome"/>
</dbReference>
<dbReference type="KEGG" id="sfy:GFH48_03170"/>
<dbReference type="InterPro" id="IPR001254">
    <property type="entry name" value="Trypsin_dom"/>
</dbReference>
<dbReference type="InterPro" id="IPR001314">
    <property type="entry name" value="Peptidase_S1A"/>
</dbReference>
<dbReference type="GO" id="GO:0004252">
    <property type="term" value="F:serine-type endopeptidase activity"/>
    <property type="evidence" value="ECO:0007669"/>
    <property type="project" value="InterPro"/>
</dbReference>
<evidence type="ECO:0000256" key="2">
    <source>
        <dbReference type="SAM" id="MobiDB-lite"/>
    </source>
</evidence>
<feature type="region of interest" description="Disordered" evidence="2">
    <location>
        <begin position="13"/>
        <end position="48"/>
    </location>
</feature>
<gene>
    <name evidence="4" type="ORF">GFH48_03170</name>
</gene>
<protein>
    <submittedName>
        <fullName evidence="4">DUF1986 domain-containing protein</fullName>
    </submittedName>
</protein>
<dbReference type="AlphaFoldDB" id="A0A5Q0L620"/>
<proteinExistence type="predicted"/>
<dbReference type="SMART" id="SM00020">
    <property type="entry name" value="Tryp_SPc"/>
    <property type="match status" value="1"/>
</dbReference>
<name>A0A5Q0L620_9ACTN</name>
<keyword evidence="5" id="KW-1185">Reference proteome</keyword>
<dbReference type="EMBL" id="CP045643">
    <property type="protein sequence ID" value="QFZ72391.1"/>
    <property type="molecule type" value="Genomic_DNA"/>
</dbReference>
<dbReference type="FunFam" id="2.40.10.10:FF:000068">
    <property type="entry name" value="transmembrane protease serine 2"/>
    <property type="match status" value="1"/>
</dbReference>
<evidence type="ECO:0000313" key="5">
    <source>
        <dbReference type="Proteomes" id="UP000326179"/>
    </source>
</evidence>
<dbReference type="CDD" id="cd00190">
    <property type="entry name" value="Tryp_SPc"/>
    <property type="match status" value="1"/>
</dbReference>
<dbReference type="SUPFAM" id="SSF50494">
    <property type="entry name" value="Trypsin-like serine proteases"/>
    <property type="match status" value="1"/>
</dbReference>
<dbReference type="Gene3D" id="2.40.10.10">
    <property type="entry name" value="Trypsin-like serine proteases"/>
    <property type="match status" value="1"/>
</dbReference>
<dbReference type="PROSITE" id="PS50240">
    <property type="entry name" value="TRYPSIN_DOM"/>
    <property type="match status" value="1"/>
</dbReference>
<organism evidence="4 5">
    <name type="scientific">Streptomyces fagopyri</name>
    <dbReference type="NCBI Taxonomy" id="2662397"/>
    <lineage>
        <taxon>Bacteria</taxon>
        <taxon>Bacillati</taxon>
        <taxon>Actinomycetota</taxon>
        <taxon>Actinomycetes</taxon>
        <taxon>Kitasatosporales</taxon>
        <taxon>Streptomycetaceae</taxon>
        <taxon>Streptomyces</taxon>
    </lineage>
</organism>
<evidence type="ECO:0000259" key="3">
    <source>
        <dbReference type="PROSITE" id="PS50240"/>
    </source>
</evidence>
<feature type="domain" description="Peptidase S1" evidence="3">
    <location>
        <begin position="91"/>
        <end position="321"/>
    </location>
</feature>
<evidence type="ECO:0000313" key="4">
    <source>
        <dbReference type="EMBL" id="QFZ72391.1"/>
    </source>
</evidence>
<dbReference type="InterPro" id="IPR009003">
    <property type="entry name" value="Peptidase_S1_PA"/>
</dbReference>
<dbReference type="InterPro" id="IPR051487">
    <property type="entry name" value="Ser/Thr_Proteases_Immune/Dev"/>
</dbReference>